<proteinExistence type="inferred from homology"/>
<dbReference type="RefSeq" id="WP_212610099.1">
    <property type="nucleotide sequence ID" value="NZ_CP073910.1"/>
</dbReference>
<reference evidence="16" key="1">
    <citation type="submission" date="2021-04" db="EMBL/GenBank/DDBJ databases">
        <title>Isolation of p-tert-butylphenol degrading bacteria Sphingobium phenoxybenzoativorans Tas13 from active sludge.</title>
        <authorList>
            <person name="Li Y."/>
        </authorList>
    </citation>
    <scope>NUCLEOTIDE SEQUENCE</scope>
    <source>
        <strain evidence="16">Tas13</strain>
    </source>
</reference>
<evidence type="ECO:0000256" key="7">
    <source>
        <dbReference type="ARBA" id="ARBA00023065"/>
    </source>
</evidence>
<evidence type="ECO:0000256" key="10">
    <source>
        <dbReference type="ARBA" id="ARBA00023237"/>
    </source>
</evidence>
<dbReference type="PANTHER" id="PTHR32552">
    <property type="entry name" value="FERRICHROME IRON RECEPTOR-RELATED"/>
    <property type="match status" value="1"/>
</dbReference>
<dbReference type="InterPro" id="IPR036942">
    <property type="entry name" value="Beta-barrel_TonB_sf"/>
</dbReference>
<dbReference type="InterPro" id="IPR000531">
    <property type="entry name" value="Beta-barrel_TonB"/>
</dbReference>
<accession>A0A975Q2F6</accession>
<evidence type="ECO:0000256" key="9">
    <source>
        <dbReference type="ARBA" id="ARBA00023136"/>
    </source>
</evidence>
<dbReference type="GO" id="GO:0006826">
    <property type="term" value="P:iron ion transport"/>
    <property type="evidence" value="ECO:0007669"/>
    <property type="project" value="UniProtKB-KW"/>
</dbReference>
<keyword evidence="4" id="KW-0410">Iron transport</keyword>
<evidence type="ECO:0000256" key="11">
    <source>
        <dbReference type="PROSITE-ProRule" id="PRU01360"/>
    </source>
</evidence>
<dbReference type="InterPro" id="IPR012910">
    <property type="entry name" value="Plug_dom"/>
</dbReference>
<keyword evidence="9 11" id="KW-0472">Membrane</keyword>
<keyword evidence="5 11" id="KW-0812">Transmembrane</keyword>
<evidence type="ECO:0000256" key="6">
    <source>
        <dbReference type="ARBA" id="ARBA00023004"/>
    </source>
</evidence>
<protein>
    <submittedName>
        <fullName evidence="16">TonB-dependent receptor</fullName>
    </submittedName>
</protein>
<dbReference type="Proteomes" id="UP000681425">
    <property type="component" value="Chromosome"/>
</dbReference>
<sequence>MHLRKTGSLLTAMLLASAPHYAFAQSAAQTSEAAAAASSEDDGGLSEITVTARRVSENQQNTPIAITALSGAMLQQLGTLDTIDLSGRAPNVQIIQTGAGAGAASVFIRGIGNNALGFNLANPVGVYVDDVYMPRLQGSLVDLLDLERVEILRGPQGTLYGRDSTVGAIKYVSKSPDLNNAHFTGRAALGDYDRRDVLLGASIPLIPGELAMKVDLSSRSQTGYMIGVDANGVDDGQRGNGIDRQSGRFSLLWTPGDAWRINFVADITNDDSGSTIPTRISSPTGGTCAPAVAACVPRFGSPYKTGINIVPLGYAHSWGNSLRVEYDAGPAVIKSITAYRELDSLDVIDQTRLPGQGVLLRDLKKQNQFSQELQITSNTESRFSWVAGLVYFREKIDHDANLYTTHNVDDTQKADSYAAFANLNYELIDGLHLEVGGRISKEKRWIDRVVFPIGGGTPFLTGTASFSETKGTYKFGVDYALTPDVMVYASHSTGYRPGSFSSTYASPRVAQVVFGNTGAETAKNNEIGLKSEWFARRLRLNVAAFDTKYNNMQTQSTAVPYNVTATDFSFKGVEVEMEARLTRGLSLFASGGYLDAETLSGSAAGRRPRLTPEFQFSVGGEYRYTLASGTELFANINNVHTSAYTTDPSNVSSASQGAYSLLGANVGAEFDEGKYRVAVGGRNLTDSTYFNGTSLNVSQYYGAPRTVFVEFQVKL</sequence>
<keyword evidence="2 11" id="KW-0813">Transport</keyword>
<keyword evidence="10 11" id="KW-0998">Cell outer membrane</keyword>
<comment type="similarity">
    <text evidence="11 12">Belongs to the TonB-dependent receptor family.</text>
</comment>
<dbReference type="Gene3D" id="2.40.170.20">
    <property type="entry name" value="TonB-dependent receptor, beta-barrel domain"/>
    <property type="match status" value="1"/>
</dbReference>
<feature type="domain" description="TonB-dependent receptor-like beta-barrel" evidence="14">
    <location>
        <begin position="310"/>
        <end position="684"/>
    </location>
</feature>
<dbReference type="GO" id="GO:0009279">
    <property type="term" value="C:cell outer membrane"/>
    <property type="evidence" value="ECO:0007669"/>
    <property type="project" value="UniProtKB-SubCell"/>
</dbReference>
<dbReference type="KEGG" id="spph:KFK14_05000"/>
<dbReference type="SUPFAM" id="SSF56935">
    <property type="entry name" value="Porins"/>
    <property type="match status" value="1"/>
</dbReference>
<gene>
    <name evidence="16" type="ORF">KFK14_05000</name>
</gene>
<feature type="domain" description="TonB-dependent receptor plug" evidence="15">
    <location>
        <begin position="59"/>
        <end position="167"/>
    </location>
</feature>
<dbReference type="InterPro" id="IPR039426">
    <property type="entry name" value="TonB-dep_rcpt-like"/>
</dbReference>
<evidence type="ECO:0000256" key="12">
    <source>
        <dbReference type="RuleBase" id="RU003357"/>
    </source>
</evidence>
<dbReference type="EMBL" id="CP073910">
    <property type="protein sequence ID" value="QUT06804.1"/>
    <property type="molecule type" value="Genomic_DNA"/>
</dbReference>
<feature type="signal peptide" evidence="13">
    <location>
        <begin position="1"/>
        <end position="24"/>
    </location>
</feature>
<evidence type="ECO:0000259" key="15">
    <source>
        <dbReference type="Pfam" id="PF07715"/>
    </source>
</evidence>
<evidence type="ECO:0000256" key="8">
    <source>
        <dbReference type="ARBA" id="ARBA00023077"/>
    </source>
</evidence>
<evidence type="ECO:0000256" key="5">
    <source>
        <dbReference type="ARBA" id="ARBA00022692"/>
    </source>
</evidence>
<feature type="chain" id="PRO_5037469204" evidence="13">
    <location>
        <begin position="25"/>
        <end position="715"/>
    </location>
</feature>
<evidence type="ECO:0000313" key="17">
    <source>
        <dbReference type="Proteomes" id="UP000681425"/>
    </source>
</evidence>
<evidence type="ECO:0000256" key="1">
    <source>
        <dbReference type="ARBA" id="ARBA00004571"/>
    </source>
</evidence>
<evidence type="ECO:0000259" key="14">
    <source>
        <dbReference type="Pfam" id="PF00593"/>
    </source>
</evidence>
<name>A0A975Q2F6_9SPHN</name>
<dbReference type="PROSITE" id="PS52016">
    <property type="entry name" value="TONB_DEPENDENT_REC_3"/>
    <property type="match status" value="1"/>
</dbReference>
<organism evidence="16 17">
    <name type="scientific">Sphingobium phenoxybenzoativorans</name>
    <dbReference type="NCBI Taxonomy" id="1592790"/>
    <lineage>
        <taxon>Bacteria</taxon>
        <taxon>Pseudomonadati</taxon>
        <taxon>Pseudomonadota</taxon>
        <taxon>Alphaproteobacteria</taxon>
        <taxon>Sphingomonadales</taxon>
        <taxon>Sphingomonadaceae</taxon>
        <taxon>Sphingobium</taxon>
    </lineage>
</organism>
<evidence type="ECO:0000256" key="4">
    <source>
        <dbReference type="ARBA" id="ARBA00022496"/>
    </source>
</evidence>
<keyword evidence="13" id="KW-0732">Signal</keyword>
<evidence type="ECO:0000256" key="2">
    <source>
        <dbReference type="ARBA" id="ARBA00022448"/>
    </source>
</evidence>
<evidence type="ECO:0000256" key="3">
    <source>
        <dbReference type="ARBA" id="ARBA00022452"/>
    </source>
</evidence>
<keyword evidence="6" id="KW-0408">Iron</keyword>
<keyword evidence="8 12" id="KW-0798">TonB box</keyword>
<keyword evidence="3 11" id="KW-1134">Transmembrane beta strand</keyword>
<dbReference type="Pfam" id="PF07715">
    <property type="entry name" value="Plug"/>
    <property type="match status" value="1"/>
</dbReference>
<evidence type="ECO:0000256" key="13">
    <source>
        <dbReference type="SAM" id="SignalP"/>
    </source>
</evidence>
<dbReference type="Pfam" id="PF00593">
    <property type="entry name" value="TonB_dep_Rec_b-barrel"/>
    <property type="match status" value="1"/>
</dbReference>
<comment type="subcellular location">
    <subcellularLocation>
        <location evidence="1 11">Cell outer membrane</location>
        <topology evidence="1 11">Multi-pass membrane protein</topology>
    </subcellularLocation>
</comment>
<keyword evidence="16" id="KW-0675">Receptor</keyword>
<evidence type="ECO:0000313" key="16">
    <source>
        <dbReference type="EMBL" id="QUT06804.1"/>
    </source>
</evidence>
<keyword evidence="17" id="KW-1185">Reference proteome</keyword>
<dbReference type="PANTHER" id="PTHR32552:SF81">
    <property type="entry name" value="TONB-DEPENDENT OUTER MEMBRANE RECEPTOR"/>
    <property type="match status" value="1"/>
</dbReference>
<dbReference type="AlphaFoldDB" id="A0A975Q2F6"/>
<keyword evidence="7" id="KW-0406">Ion transport</keyword>